<reference evidence="1 2" key="1">
    <citation type="submission" date="2019-08" db="EMBL/GenBank/DDBJ databases">
        <title>In-depth cultivation of the pig gut microbiome towards novel bacterial diversity and tailored functional studies.</title>
        <authorList>
            <person name="Wylensek D."/>
            <person name="Hitch T.C.A."/>
            <person name="Clavel T."/>
        </authorList>
    </citation>
    <scope>NUCLEOTIDE SEQUENCE [LARGE SCALE GENOMIC DNA]</scope>
    <source>
        <strain evidence="1 2">WCA-693-APC-5D-A</strain>
    </source>
</reference>
<evidence type="ECO:0000313" key="2">
    <source>
        <dbReference type="Proteomes" id="UP000433181"/>
    </source>
</evidence>
<dbReference type="Proteomes" id="UP000433181">
    <property type="component" value="Unassembled WGS sequence"/>
</dbReference>
<proteinExistence type="predicted"/>
<accession>A0A6I2UH12</accession>
<gene>
    <name evidence="1" type="ORF">FYJ84_08720</name>
</gene>
<sequence length="222" mass="25048">MRIGIFVDLNVYNDYEKFFVSLLVSELSKRGHEISLYVPENMECGFSGAKNTVHLVGKSESSNQAGGLKKIISYVKFGFSRQGWFSQLFLATEKDALDAVIFPFADYRCLRAVQKNNLRDSSVPILFFVHNLTAGSAIKVFREAKKMSGHKNLRIVALTFDGHLFPQRLESLFSTYPPVQEADIGVMDSKILEGINQKALLPEAFALRVEKIINAEYTKNNR</sequence>
<protein>
    <recommendedName>
        <fullName evidence="3">Glycosyltransferase subfamily 4-like N-terminal domain-containing protein</fullName>
    </recommendedName>
</protein>
<evidence type="ECO:0000313" key="1">
    <source>
        <dbReference type="EMBL" id="MSU09065.1"/>
    </source>
</evidence>
<organism evidence="1 2">
    <name type="scientific">Anaerovibrio slackiae</name>
    <dbReference type="NCBI Taxonomy" id="2652309"/>
    <lineage>
        <taxon>Bacteria</taxon>
        <taxon>Bacillati</taxon>
        <taxon>Bacillota</taxon>
        <taxon>Negativicutes</taxon>
        <taxon>Selenomonadales</taxon>
        <taxon>Selenomonadaceae</taxon>
        <taxon>Anaerovibrio</taxon>
    </lineage>
</organism>
<evidence type="ECO:0008006" key="3">
    <source>
        <dbReference type="Google" id="ProtNLM"/>
    </source>
</evidence>
<dbReference type="EMBL" id="VUNR01000016">
    <property type="protein sequence ID" value="MSU09065.1"/>
    <property type="molecule type" value="Genomic_DNA"/>
</dbReference>
<comment type="caution">
    <text evidence="1">The sequence shown here is derived from an EMBL/GenBank/DDBJ whole genome shotgun (WGS) entry which is preliminary data.</text>
</comment>
<keyword evidence="2" id="KW-1185">Reference proteome</keyword>
<dbReference type="AlphaFoldDB" id="A0A6I2UH12"/>
<name>A0A6I2UH12_9FIRM</name>